<keyword evidence="3" id="KW-0408">Iron</keyword>
<keyword evidence="2" id="KW-0479">Metal-binding</keyword>
<feature type="non-terminal residue" evidence="4">
    <location>
        <position position="1"/>
    </location>
</feature>
<comment type="similarity">
    <text evidence="1">Belongs to the hemerythrin family.</text>
</comment>
<gene>
    <name evidence="4" type="ORF">MNBD_NITROSPINAE03-772</name>
</gene>
<evidence type="ECO:0000256" key="3">
    <source>
        <dbReference type="ARBA" id="ARBA00023004"/>
    </source>
</evidence>
<organism evidence="4">
    <name type="scientific">hydrothermal vent metagenome</name>
    <dbReference type="NCBI Taxonomy" id="652676"/>
    <lineage>
        <taxon>unclassified sequences</taxon>
        <taxon>metagenomes</taxon>
        <taxon>ecological metagenomes</taxon>
    </lineage>
</organism>
<dbReference type="GO" id="GO:0046872">
    <property type="term" value="F:metal ion binding"/>
    <property type="evidence" value="ECO:0007669"/>
    <property type="project" value="UniProtKB-KW"/>
</dbReference>
<dbReference type="InterPro" id="IPR035938">
    <property type="entry name" value="Hemerythrin-like_sf"/>
</dbReference>
<evidence type="ECO:0000256" key="2">
    <source>
        <dbReference type="ARBA" id="ARBA00022723"/>
    </source>
</evidence>
<reference evidence="4" key="1">
    <citation type="submission" date="2018-06" db="EMBL/GenBank/DDBJ databases">
        <authorList>
            <person name="Zhirakovskaya E."/>
        </authorList>
    </citation>
    <scope>NUCLEOTIDE SEQUENCE</scope>
</reference>
<protein>
    <submittedName>
        <fullName evidence="4">Uncharacterized protein</fullName>
    </submittedName>
</protein>
<proteinExistence type="inferred from homology"/>
<evidence type="ECO:0000313" key="4">
    <source>
        <dbReference type="EMBL" id="VAX18778.1"/>
    </source>
</evidence>
<accession>A0A3B1C4L3</accession>
<evidence type="ECO:0000256" key="1">
    <source>
        <dbReference type="ARBA" id="ARBA00010587"/>
    </source>
</evidence>
<sequence length="43" mass="4962">QDLVAGDKMVTVELTGLMSDWLINHIAEKDSRYGRFFNDRGVY</sequence>
<name>A0A3B1C4L3_9ZZZZ</name>
<dbReference type="EMBL" id="UOGB01000122">
    <property type="protein sequence ID" value="VAX18778.1"/>
    <property type="molecule type" value="Genomic_DNA"/>
</dbReference>
<dbReference type="AlphaFoldDB" id="A0A3B1C4L3"/>
<dbReference type="Gene3D" id="1.20.120.50">
    <property type="entry name" value="Hemerythrin-like"/>
    <property type="match status" value="1"/>
</dbReference>